<protein>
    <submittedName>
        <fullName evidence="2">Uncharacterized protein</fullName>
    </submittedName>
</protein>
<evidence type="ECO:0000313" key="2">
    <source>
        <dbReference type="EMBL" id="PRZ41769.1"/>
    </source>
</evidence>
<dbReference type="RefSeq" id="WP_106349150.1">
    <property type="nucleotide sequence ID" value="NZ_PVUE01000008.1"/>
</dbReference>
<evidence type="ECO:0000313" key="3">
    <source>
        <dbReference type="Proteomes" id="UP000237752"/>
    </source>
</evidence>
<comment type="caution">
    <text evidence="2">The sequence shown here is derived from an EMBL/GenBank/DDBJ whole genome shotgun (WGS) entry which is preliminary data.</text>
</comment>
<dbReference type="Proteomes" id="UP000237752">
    <property type="component" value="Unassembled WGS sequence"/>
</dbReference>
<accession>A0A2T0ZZI6</accession>
<reference evidence="2 3" key="1">
    <citation type="submission" date="2018-03" db="EMBL/GenBank/DDBJ databases">
        <title>Genomic Encyclopedia of Archaeal and Bacterial Type Strains, Phase II (KMG-II): from individual species to whole genera.</title>
        <authorList>
            <person name="Goeker M."/>
        </authorList>
    </citation>
    <scope>NUCLEOTIDE SEQUENCE [LARGE SCALE GENOMIC DNA]</scope>
    <source>
        <strain evidence="2 3">DSM 100065</strain>
    </source>
</reference>
<proteinExistence type="predicted"/>
<feature type="region of interest" description="Disordered" evidence="1">
    <location>
        <begin position="105"/>
        <end position="191"/>
    </location>
</feature>
<evidence type="ECO:0000256" key="1">
    <source>
        <dbReference type="SAM" id="MobiDB-lite"/>
    </source>
</evidence>
<feature type="compositionally biased region" description="Basic and acidic residues" evidence="1">
    <location>
        <begin position="179"/>
        <end position="191"/>
    </location>
</feature>
<organism evidence="2 3">
    <name type="scientific">Antricoccus suffuscus</name>
    <dbReference type="NCBI Taxonomy" id="1629062"/>
    <lineage>
        <taxon>Bacteria</taxon>
        <taxon>Bacillati</taxon>
        <taxon>Actinomycetota</taxon>
        <taxon>Actinomycetes</taxon>
        <taxon>Geodermatophilales</taxon>
        <taxon>Antricoccaceae</taxon>
        <taxon>Antricoccus</taxon>
    </lineage>
</organism>
<sequence>MGGSSIFAETDKFMSFSTATGKSMTTFMDAAGTPIGQLGAKMGMCGVPGGQNAMTYYRSVIEQFNQLMEDLPMGVGALSQGAVTIGANYIGADLDSEAGMNVVADTFNPKKGDQTTQDALQKQAEKDGKNPDNQTKDGKLPAADDMTPDSYEKDNQTEGGQAYNDASAHQTSDANNGNGERKVWGKDPEEK</sequence>
<feature type="compositionally biased region" description="Polar residues" evidence="1">
    <location>
        <begin position="167"/>
        <end position="178"/>
    </location>
</feature>
<name>A0A2T0ZZI6_9ACTN</name>
<feature type="compositionally biased region" description="Basic and acidic residues" evidence="1">
    <location>
        <begin position="123"/>
        <end position="139"/>
    </location>
</feature>
<dbReference type="EMBL" id="PVUE01000008">
    <property type="protein sequence ID" value="PRZ41769.1"/>
    <property type="molecule type" value="Genomic_DNA"/>
</dbReference>
<gene>
    <name evidence="2" type="ORF">CLV47_108128</name>
</gene>
<dbReference type="AlphaFoldDB" id="A0A2T0ZZI6"/>
<keyword evidence="3" id="KW-1185">Reference proteome</keyword>